<dbReference type="Proteomes" id="UP000009102">
    <property type="component" value="Chromosome"/>
</dbReference>
<organism evidence="1 2">
    <name type="scientific">Halothiobacillus neapolitanus (strain ATCC 23641 / DSM 15147 / CIP 104769 / NCIMB 8539 / c2)</name>
    <name type="common">Thiobacillus neapolitanus</name>
    <dbReference type="NCBI Taxonomy" id="555778"/>
    <lineage>
        <taxon>Bacteria</taxon>
        <taxon>Pseudomonadati</taxon>
        <taxon>Pseudomonadota</taxon>
        <taxon>Gammaproteobacteria</taxon>
        <taxon>Chromatiales</taxon>
        <taxon>Halothiobacillaceae</taxon>
        <taxon>Halothiobacillus</taxon>
    </lineage>
</organism>
<name>D0L0M9_HALNC</name>
<protein>
    <submittedName>
        <fullName evidence="1">Uncharacterized protein</fullName>
    </submittedName>
</protein>
<dbReference type="AntiFam" id="ANF00031">
    <property type="entry name" value="Antisense to tmRNA"/>
</dbReference>
<accession>D0L0M9</accession>
<gene>
    <name evidence="1" type="ordered locus">Hneap_1418</name>
</gene>
<dbReference type="HOGENOM" id="CLU_1710727_0_0_6"/>
<dbReference type="EMBL" id="CP001801">
    <property type="protein sequence ID" value="ACX96252.1"/>
    <property type="molecule type" value="Genomic_DNA"/>
</dbReference>
<evidence type="ECO:0000313" key="2">
    <source>
        <dbReference type="Proteomes" id="UP000009102"/>
    </source>
</evidence>
<proteinExistence type="predicted"/>
<dbReference type="STRING" id="555778.Hneap_1418"/>
<evidence type="ECO:0000313" key="1">
    <source>
        <dbReference type="EMBL" id="ACX96252.1"/>
    </source>
</evidence>
<reference evidence="1 2" key="1">
    <citation type="submission" date="2009-10" db="EMBL/GenBank/DDBJ databases">
        <title>Complete sequence of Halothiobacillus neapolitanus c2.</title>
        <authorList>
            <consortium name="US DOE Joint Genome Institute"/>
            <person name="Lucas S."/>
            <person name="Copeland A."/>
            <person name="Lapidus A."/>
            <person name="Glavina del Rio T."/>
            <person name="Tice H."/>
            <person name="Bruce D."/>
            <person name="Goodwin L."/>
            <person name="Pitluck S."/>
            <person name="Davenport K."/>
            <person name="Brettin T."/>
            <person name="Detter J.C."/>
            <person name="Han C."/>
            <person name="Tapia R."/>
            <person name="Larimer F."/>
            <person name="Land M."/>
            <person name="Hauser L."/>
            <person name="Kyrpides N."/>
            <person name="Mikhailova N."/>
            <person name="Kerfeld C."/>
            <person name="Cannon G."/>
            <person name="Heinhort S."/>
        </authorList>
    </citation>
    <scope>NUCLEOTIDE SEQUENCE [LARGE SCALE GENOMIC DNA]</scope>
    <source>
        <strain evidence="2">ATCC 23641 / c2</strain>
    </source>
</reference>
<dbReference type="KEGG" id="hna:Hneap_1418"/>
<dbReference type="AlphaFoldDB" id="D0L0M9"/>
<keyword evidence="2" id="KW-1185">Reference proteome</keyword>
<sequence>MKCGRERAIRAAAEVRRLPQEPPRTRGNRCDRARKNPNRERLGFCYWWRWGELNPRPPVLRFRYYMFFLFFILTRGYPTGRENHERFRISFSQSTPDTLHDDLVRVDAWNLNAQARLQSDGTLLVIKQRVRSCRRWQLNFLQIFTRLYPSTCT</sequence>